<dbReference type="Gene3D" id="3.30.110.90">
    <property type="entry name" value="Amidohydrolase"/>
    <property type="match status" value="1"/>
</dbReference>
<sequence length="119" mass="12456">MSSPRSRLSTTPASTSSSAPDASAAFPFLGGLAHGASVHHELQYLVEAGLTPVEALRAATSTPARRFGLADRGRIAAGLRADLLLVDGDPTTTISDTLNTRAVWRRGARMTLAEIASNR</sequence>
<feature type="region of interest" description="Disordered" evidence="1">
    <location>
        <begin position="1"/>
        <end position="21"/>
    </location>
</feature>
<comment type="caution">
    <text evidence="3">The sequence shown here is derived from an EMBL/GenBank/DDBJ whole genome shotgun (WGS) entry which is preliminary data.</text>
</comment>
<evidence type="ECO:0000313" key="4">
    <source>
        <dbReference type="Proteomes" id="UP001550348"/>
    </source>
</evidence>
<accession>A0ABV2VTF7</accession>
<keyword evidence="4" id="KW-1185">Reference proteome</keyword>
<proteinExistence type="predicted"/>
<reference evidence="3 4" key="1">
    <citation type="submission" date="2024-06" db="EMBL/GenBank/DDBJ databases">
        <title>The Natural Products Discovery Center: Release of the First 8490 Sequenced Strains for Exploring Actinobacteria Biosynthetic Diversity.</title>
        <authorList>
            <person name="Kalkreuter E."/>
            <person name="Kautsar S.A."/>
            <person name="Yang D."/>
            <person name="Bader C.D."/>
            <person name="Teijaro C.N."/>
            <person name="Fluegel L."/>
            <person name="Davis C.M."/>
            <person name="Simpson J.R."/>
            <person name="Lauterbach L."/>
            <person name="Steele A.D."/>
            <person name="Gui C."/>
            <person name="Meng S."/>
            <person name="Li G."/>
            <person name="Viehrig K."/>
            <person name="Ye F."/>
            <person name="Su P."/>
            <person name="Kiefer A.F."/>
            <person name="Nichols A."/>
            <person name="Cepeda A.J."/>
            <person name="Yan W."/>
            <person name="Fan B."/>
            <person name="Jiang Y."/>
            <person name="Adhikari A."/>
            <person name="Zheng C.-J."/>
            <person name="Schuster L."/>
            <person name="Cowan T.M."/>
            <person name="Smanski M.J."/>
            <person name="Chevrette M.G."/>
            <person name="De Carvalho L.P.S."/>
            <person name="Shen B."/>
        </authorList>
    </citation>
    <scope>NUCLEOTIDE SEQUENCE [LARGE SCALE GENOMIC DNA]</scope>
    <source>
        <strain evidence="3 4">NPDC006286</strain>
    </source>
</reference>
<dbReference type="Pfam" id="PF01979">
    <property type="entry name" value="Amidohydro_1"/>
    <property type="match status" value="1"/>
</dbReference>
<dbReference type="Gene3D" id="2.30.40.10">
    <property type="entry name" value="Urease, subunit C, domain 1"/>
    <property type="match status" value="1"/>
</dbReference>
<dbReference type="RefSeq" id="WP_355667611.1">
    <property type="nucleotide sequence ID" value="NZ_JBEXRX010000149.1"/>
</dbReference>
<dbReference type="InterPro" id="IPR011059">
    <property type="entry name" value="Metal-dep_hydrolase_composite"/>
</dbReference>
<dbReference type="EMBL" id="JBEXRX010000149">
    <property type="protein sequence ID" value="MEU0156073.1"/>
    <property type="molecule type" value="Genomic_DNA"/>
</dbReference>
<evidence type="ECO:0000259" key="2">
    <source>
        <dbReference type="Pfam" id="PF01979"/>
    </source>
</evidence>
<dbReference type="InterPro" id="IPR051781">
    <property type="entry name" value="Metallo-dep_Hydrolase"/>
</dbReference>
<protein>
    <submittedName>
        <fullName evidence="3">Amidohydrolase family protein</fullName>
    </submittedName>
</protein>
<dbReference type="PANTHER" id="PTHR43135:SF3">
    <property type="entry name" value="ALPHA-D-RIBOSE 1-METHYLPHOSPHONATE 5-TRIPHOSPHATE DIPHOSPHATASE"/>
    <property type="match status" value="1"/>
</dbReference>
<evidence type="ECO:0000313" key="3">
    <source>
        <dbReference type="EMBL" id="MEU0156073.1"/>
    </source>
</evidence>
<dbReference type="SUPFAM" id="SSF51338">
    <property type="entry name" value="Composite domain of metallo-dependent hydrolases"/>
    <property type="match status" value="1"/>
</dbReference>
<dbReference type="Proteomes" id="UP001550348">
    <property type="component" value="Unassembled WGS sequence"/>
</dbReference>
<gene>
    <name evidence="3" type="ORF">ABZ071_30095</name>
</gene>
<dbReference type="PANTHER" id="PTHR43135">
    <property type="entry name" value="ALPHA-D-RIBOSE 1-METHYLPHOSPHONATE 5-TRIPHOSPHATE DIPHOSPHATASE"/>
    <property type="match status" value="1"/>
</dbReference>
<dbReference type="InterPro" id="IPR006680">
    <property type="entry name" value="Amidohydro-rel"/>
</dbReference>
<evidence type="ECO:0000256" key="1">
    <source>
        <dbReference type="SAM" id="MobiDB-lite"/>
    </source>
</evidence>
<feature type="domain" description="Amidohydrolase-related" evidence="2">
    <location>
        <begin position="25"/>
        <end position="101"/>
    </location>
</feature>
<organism evidence="3 4">
    <name type="scientific">Micromonospora fulviviridis</name>
    <dbReference type="NCBI Taxonomy" id="47860"/>
    <lineage>
        <taxon>Bacteria</taxon>
        <taxon>Bacillati</taxon>
        <taxon>Actinomycetota</taxon>
        <taxon>Actinomycetes</taxon>
        <taxon>Micromonosporales</taxon>
        <taxon>Micromonosporaceae</taxon>
        <taxon>Micromonospora</taxon>
    </lineage>
</organism>
<dbReference type="Gene3D" id="1.20.58.520">
    <property type="entry name" value="Amidohydrolase"/>
    <property type="match status" value="1"/>
</dbReference>
<name>A0ABV2VTF7_9ACTN</name>